<dbReference type="EMBL" id="VIEB01000088">
    <property type="protein sequence ID" value="TQE07300.1"/>
    <property type="molecule type" value="Genomic_DNA"/>
</dbReference>
<reference evidence="2 3" key="1">
    <citation type="journal article" date="2019" name="G3 (Bethesda)">
        <title>Sequencing of a Wild Apple (Malus baccata) Genome Unravels the Differences Between Cultivated and Wild Apple Species Regarding Disease Resistance and Cold Tolerance.</title>
        <authorList>
            <person name="Chen X."/>
        </authorList>
    </citation>
    <scope>NUCLEOTIDE SEQUENCE [LARGE SCALE GENOMIC DNA]</scope>
    <source>
        <strain evidence="3">cv. Shandingzi</strain>
        <tissue evidence="2">Leaves</tissue>
    </source>
</reference>
<evidence type="ECO:0008006" key="4">
    <source>
        <dbReference type="Google" id="ProtNLM"/>
    </source>
</evidence>
<dbReference type="PANTHER" id="PTHR31374">
    <property type="entry name" value="AUXIN-INDUCED PROTEIN-LIKE-RELATED"/>
    <property type="match status" value="1"/>
</dbReference>
<gene>
    <name evidence="2" type="ORF">C1H46_007122</name>
</gene>
<proteinExistence type="inferred from homology"/>
<dbReference type="Proteomes" id="UP000315295">
    <property type="component" value="Unassembled WGS sequence"/>
</dbReference>
<organism evidence="2 3">
    <name type="scientific">Malus baccata</name>
    <name type="common">Siberian crab apple</name>
    <name type="synonym">Pyrus baccata</name>
    <dbReference type="NCBI Taxonomy" id="106549"/>
    <lineage>
        <taxon>Eukaryota</taxon>
        <taxon>Viridiplantae</taxon>
        <taxon>Streptophyta</taxon>
        <taxon>Embryophyta</taxon>
        <taxon>Tracheophyta</taxon>
        <taxon>Spermatophyta</taxon>
        <taxon>Magnoliopsida</taxon>
        <taxon>eudicotyledons</taxon>
        <taxon>Gunneridae</taxon>
        <taxon>Pentapetalae</taxon>
        <taxon>rosids</taxon>
        <taxon>fabids</taxon>
        <taxon>Rosales</taxon>
        <taxon>Rosaceae</taxon>
        <taxon>Amygdaloideae</taxon>
        <taxon>Maleae</taxon>
        <taxon>Malus</taxon>
    </lineage>
</organism>
<dbReference type="PANTHER" id="PTHR31374:SF16">
    <property type="entry name" value="AUXIN-RESPONSIVE FAMILY PROTEIN"/>
    <property type="match status" value="1"/>
</dbReference>
<protein>
    <recommendedName>
        <fullName evidence="4">Auxin-responsive protein</fullName>
    </recommendedName>
</protein>
<accession>A0A540N9Y6</accession>
<comment type="similarity">
    <text evidence="1">Belongs to the ARG7 family.</text>
</comment>
<dbReference type="InterPro" id="IPR003676">
    <property type="entry name" value="SAUR_fam"/>
</dbReference>
<dbReference type="STRING" id="106549.A0A540N9Y6"/>
<dbReference type="Pfam" id="PF02519">
    <property type="entry name" value="Auxin_inducible"/>
    <property type="match status" value="1"/>
</dbReference>
<keyword evidence="3" id="KW-1185">Reference proteome</keyword>
<name>A0A540N9Y6_MALBA</name>
<evidence type="ECO:0000256" key="1">
    <source>
        <dbReference type="ARBA" id="ARBA00006974"/>
    </source>
</evidence>
<comment type="caution">
    <text evidence="2">The sequence shown here is derived from an EMBL/GenBank/DDBJ whole genome shotgun (WGS) entry which is preliminary data.</text>
</comment>
<dbReference type="AlphaFoldDB" id="A0A540N9Y6"/>
<dbReference type="GO" id="GO:0009733">
    <property type="term" value="P:response to auxin"/>
    <property type="evidence" value="ECO:0007669"/>
    <property type="project" value="InterPro"/>
</dbReference>
<evidence type="ECO:0000313" key="2">
    <source>
        <dbReference type="EMBL" id="TQE07300.1"/>
    </source>
</evidence>
<evidence type="ECO:0000313" key="3">
    <source>
        <dbReference type="Proteomes" id="UP000315295"/>
    </source>
</evidence>
<sequence>MAKSRTTSTCTKNKSIVKLKIVVEKLQRTLSLGRSKSSNYSDGDSTTVPEDVKEGHFAVIAVEGDEPKRFVVALSYLTHSTFLKLLEEAAEEYGFVHEDQPMHPCTSAMSDSFANLWTKIWRARVPPKVTFGMWRVCNDINPRQSGLGDEIYWVSRNVYSVRCSRPVFYPPDGGLSLCSLCLGFVAARPSTMELRWDVD</sequence>